<gene>
    <name evidence="1" type="ORF">MKW98_007926</name>
</gene>
<sequence length="73" mass="8322">MLEGIAQWCSLDDVTKNDGHYENMFEVLNNKSARAKGNIRQQLERAATLSIQYAGNTKSRATRMVTGKLKWMM</sequence>
<name>A0AAD4XGN9_9MAGN</name>
<protein>
    <submittedName>
        <fullName evidence="1">Uncharacterized protein</fullName>
    </submittedName>
</protein>
<evidence type="ECO:0000313" key="2">
    <source>
        <dbReference type="Proteomes" id="UP001202328"/>
    </source>
</evidence>
<dbReference type="AlphaFoldDB" id="A0AAD4XGN9"/>
<organism evidence="1 2">
    <name type="scientific">Papaver atlanticum</name>
    <dbReference type="NCBI Taxonomy" id="357466"/>
    <lineage>
        <taxon>Eukaryota</taxon>
        <taxon>Viridiplantae</taxon>
        <taxon>Streptophyta</taxon>
        <taxon>Embryophyta</taxon>
        <taxon>Tracheophyta</taxon>
        <taxon>Spermatophyta</taxon>
        <taxon>Magnoliopsida</taxon>
        <taxon>Ranunculales</taxon>
        <taxon>Papaveraceae</taxon>
        <taxon>Papaveroideae</taxon>
        <taxon>Papaver</taxon>
    </lineage>
</organism>
<evidence type="ECO:0000313" key="1">
    <source>
        <dbReference type="EMBL" id="KAI3909402.1"/>
    </source>
</evidence>
<reference evidence="1" key="1">
    <citation type="submission" date="2022-04" db="EMBL/GenBank/DDBJ databases">
        <title>A functionally conserved STORR gene fusion in Papaver species that diverged 16.8 million years ago.</title>
        <authorList>
            <person name="Catania T."/>
        </authorList>
    </citation>
    <scope>NUCLEOTIDE SEQUENCE</scope>
    <source>
        <strain evidence="1">S-188037</strain>
    </source>
</reference>
<proteinExistence type="predicted"/>
<dbReference type="EMBL" id="JAJJMB010010320">
    <property type="protein sequence ID" value="KAI3909402.1"/>
    <property type="molecule type" value="Genomic_DNA"/>
</dbReference>
<comment type="caution">
    <text evidence="1">The sequence shown here is derived from an EMBL/GenBank/DDBJ whole genome shotgun (WGS) entry which is preliminary data.</text>
</comment>
<dbReference type="Proteomes" id="UP001202328">
    <property type="component" value="Unassembled WGS sequence"/>
</dbReference>
<accession>A0AAD4XGN9</accession>
<keyword evidence="2" id="KW-1185">Reference proteome</keyword>